<name>A0ABX9Q233_9GAMM</name>
<gene>
    <name evidence="1" type="ORF">CKQ54_19435</name>
</gene>
<sequence length="60" mass="6708">MAAVATPGHILLYAPGVLLRCRLDATRMILGMHVNFYVTKSPRKCRFPRAFAFQASILTD</sequence>
<evidence type="ECO:0000313" key="2">
    <source>
        <dbReference type="Proteomes" id="UP000284853"/>
    </source>
</evidence>
<comment type="caution">
    <text evidence="1">The sequence shown here is derived from an EMBL/GenBank/DDBJ whole genome shotgun (WGS) entry which is preliminary data.</text>
</comment>
<reference evidence="1 2" key="1">
    <citation type="submission" date="2017-08" db="EMBL/GenBank/DDBJ databases">
        <title>Comparative genomics of bacteria isolated from necrotic lesions of AOD affected trees.</title>
        <authorList>
            <person name="Doonan J."/>
            <person name="Denman S."/>
            <person name="Mcdonald J.E."/>
        </authorList>
    </citation>
    <scope>NUCLEOTIDE SEQUENCE [LARGE SCALE GENOMIC DNA]</scope>
    <source>
        <strain evidence="1 2">CIP 105588</strain>
    </source>
</reference>
<dbReference type="EMBL" id="NSDJ01000001">
    <property type="protein sequence ID" value="RKF70414.1"/>
    <property type="molecule type" value="Genomic_DNA"/>
</dbReference>
<organism evidence="1 2">
    <name type="scientific">Rahnella variigena</name>
    <dbReference type="NCBI Taxonomy" id="574964"/>
    <lineage>
        <taxon>Bacteria</taxon>
        <taxon>Pseudomonadati</taxon>
        <taxon>Pseudomonadota</taxon>
        <taxon>Gammaproteobacteria</taxon>
        <taxon>Enterobacterales</taxon>
        <taxon>Yersiniaceae</taxon>
        <taxon>Rahnella</taxon>
    </lineage>
</organism>
<accession>A0ABX9Q233</accession>
<keyword evidence="2" id="KW-1185">Reference proteome</keyword>
<evidence type="ECO:0000313" key="1">
    <source>
        <dbReference type="EMBL" id="RKF70414.1"/>
    </source>
</evidence>
<dbReference type="Proteomes" id="UP000284853">
    <property type="component" value="Unassembled WGS sequence"/>
</dbReference>
<proteinExistence type="predicted"/>
<protein>
    <submittedName>
        <fullName evidence="1">Uncharacterized protein</fullName>
    </submittedName>
</protein>